<keyword evidence="3" id="KW-0328">Glycosyltransferase</keyword>
<proteinExistence type="inferred from homology"/>
<evidence type="ECO:0000256" key="3">
    <source>
        <dbReference type="ARBA" id="ARBA00022676"/>
    </source>
</evidence>
<dbReference type="PANTHER" id="PTHR31121">
    <property type="entry name" value="ALPHA-1,2 MANNOSYLTRANSFERASE KTR1"/>
    <property type="match status" value="1"/>
</dbReference>
<dbReference type="InterPro" id="IPR002685">
    <property type="entry name" value="Glyco_trans_15"/>
</dbReference>
<dbReference type="Pfam" id="PF01793">
    <property type="entry name" value="Glyco_transf_15"/>
    <property type="match status" value="1"/>
</dbReference>
<gene>
    <name evidence="6" type="ORF">BZA70DRAFT_274884</name>
</gene>
<dbReference type="GeneID" id="90037560"/>
<dbReference type="InterPro" id="IPR029044">
    <property type="entry name" value="Nucleotide-diphossugar_trans"/>
</dbReference>
<protein>
    <submittedName>
        <fullName evidence="6">Alpha-1,2-mannosyltransferase</fullName>
    </submittedName>
</protein>
<dbReference type="RefSeq" id="XP_064769727.1">
    <property type="nucleotide sequence ID" value="XM_064912048.1"/>
</dbReference>
<evidence type="ECO:0000313" key="6">
    <source>
        <dbReference type="EMBL" id="KAK7206694.1"/>
    </source>
</evidence>
<reference evidence="6 7" key="1">
    <citation type="submission" date="2024-03" db="EMBL/GenBank/DDBJ databases">
        <title>Genome-scale model development and genomic sequencing of the oleaginous clade Lipomyces.</title>
        <authorList>
            <consortium name="Lawrence Berkeley National Laboratory"/>
            <person name="Czajka J.J."/>
            <person name="Han Y."/>
            <person name="Kim J."/>
            <person name="Mondo S.J."/>
            <person name="Hofstad B.A."/>
            <person name="Robles A."/>
            <person name="Haridas S."/>
            <person name="Riley R."/>
            <person name="LaButti K."/>
            <person name="Pangilinan J."/>
            <person name="Andreopoulos W."/>
            <person name="Lipzen A."/>
            <person name="Yan J."/>
            <person name="Wang M."/>
            <person name="Ng V."/>
            <person name="Grigoriev I.V."/>
            <person name="Spatafora J.W."/>
            <person name="Magnuson J.K."/>
            <person name="Baker S.E."/>
            <person name="Pomraning K.R."/>
        </authorList>
    </citation>
    <scope>NUCLEOTIDE SEQUENCE [LARGE SCALE GENOMIC DNA]</scope>
    <source>
        <strain evidence="6 7">Phaff 52-87</strain>
    </source>
</reference>
<evidence type="ECO:0000256" key="2">
    <source>
        <dbReference type="ARBA" id="ARBA00007677"/>
    </source>
</evidence>
<comment type="subcellular location">
    <subcellularLocation>
        <location evidence="1">Membrane</location>
        <topology evidence="1">Single-pass type II membrane protein</topology>
    </subcellularLocation>
</comment>
<evidence type="ECO:0000313" key="7">
    <source>
        <dbReference type="Proteomes" id="UP001498771"/>
    </source>
</evidence>
<dbReference type="Proteomes" id="UP001498771">
    <property type="component" value="Unassembled WGS sequence"/>
</dbReference>
<keyword evidence="5" id="KW-0735">Signal-anchor</keyword>
<keyword evidence="7" id="KW-1185">Reference proteome</keyword>
<sequence length="424" mass="49034">MRLTQRARLWARTPVLTLVALVSVAALILLLHRPESAAEETTAAAAAGTKKAAPVTAFRGDQLPEYLGATPEKLAVKNVITSNPLLDDVDEPVGILTRATDDAPRANATLLVLVRNNELKGLLGTMRDVERTFNSKFNYPWTFFNDKPFSDVFKRQVRAATKAECRFETIPREHWDTPEWINNDITEVSNKILVEDNIMYAQMGSYHRMCRWNSGMFYKHPALKDVRWYWRVEPNTRYFCSIDYDVFRYMEDNDKTYGYVINIYDAPQSIRTLWPTTLEFVAKHPEYLHPNNSLAWLVDGNSRPNHHRIANGYSTCHFWSNFEIGDMNFFRSEAYDKYFEYLDQAGGFFYERWGDAPVHSVGLGLFLDQSKIHWFKDIGYLHQPYYNCPSSNKCRGCKAGRFVTTPSMNPENCINNFFKYAHAD</sequence>
<keyword evidence="4" id="KW-0808">Transferase</keyword>
<dbReference type="EMBL" id="JBBJBU010000002">
    <property type="protein sequence ID" value="KAK7206694.1"/>
    <property type="molecule type" value="Genomic_DNA"/>
</dbReference>
<dbReference type="PANTHER" id="PTHR31121:SF7">
    <property type="entry name" value="MANNOSYLTRANSFERASE KTR4-RELATED"/>
    <property type="match status" value="1"/>
</dbReference>
<evidence type="ECO:0000256" key="4">
    <source>
        <dbReference type="ARBA" id="ARBA00022679"/>
    </source>
</evidence>
<evidence type="ECO:0000256" key="5">
    <source>
        <dbReference type="ARBA" id="ARBA00022968"/>
    </source>
</evidence>
<organism evidence="6 7">
    <name type="scientific">Myxozyma melibiosi</name>
    <dbReference type="NCBI Taxonomy" id="54550"/>
    <lineage>
        <taxon>Eukaryota</taxon>
        <taxon>Fungi</taxon>
        <taxon>Dikarya</taxon>
        <taxon>Ascomycota</taxon>
        <taxon>Saccharomycotina</taxon>
        <taxon>Lipomycetes</taxon>
        <taxon>Lipomycetales</taxon>
        <taxon>Lipomycetaceae</taxon>
        <taxon>Myxozyma</taxon>
    </lineage>
</organism>
<comment type="caution">
    <text evidence="6">The sequence shown here is derived from an EMBL/GenBank/DDBJ whole genome shotgun (WGS) entry which is preliminary data.</text>
</comment>
<dbReference type="SUPFAM" id="SSF53448">
    <property type="entry name" value="Nucleotide-diphospho-sugar transferases"/>
    <property type="match status" value="1"/>
</dbReference>
<accession>A0ABR1FA12</accession>
<name>A0ABR1FA12_9ASCO</name>
<comment type="similarity">
    <text evidence="2">Belongs to the glycosyltransferase 15 family.</text>
</comment>
<evidence type="ECO:0000256" key="1">
    <source>
        <dbReference type="ARBA" id="ARBA00004606"/>
    </source>
</evidence>
<keyword evidence="5" id="KW-0812">Transmembrane</keyword>
<dbReference type="Gene3D" id="3.90.550.10">
    <property type="entry name" value="Spore Coat Polysaccharide Biosynthesis Protein SpsA, Chain A"/>
    <property type="match status" value="1"/>
</dbReference>